<reference evidence="4" key="1">
    <citation type="journal article" date="2015" name="Nat. Plants">
        <title>Genome expansion of Arabis alpina linked with retrotransposition and reduced symmetric DNA methylation.</title>
        <authorList>
            <person name="Willing E.M."/>
            <person name="Rawat V."/>
            <person name="Mandakova T."/>
            <person name="Maumus F."/>
            <person name="James G.V."/>
            <person name="Nordstroem K.J."/>
            <person name="Becker C."/>
            <person name="Warthmann N."/>
            <person name="Chica C."/>
            <person name="Szarzynska B."/>
            <person name="Zytnicki M."/>
            <person name="Albani M.C."/>
            <person name="Kiefer C."/>
            <person name="Bergonzi S."/>
            <person name="Castaings L."/>
            <person name="Mateos J.L."/>
            <person name="Berns M.C."/>
            <person name="Bujdoso N."/>
            <person name="Piofczyk T."/>
            <person name="de Lorenzo L."/>
            <person name="Barrero-Sicilia C."/>
            <person name="Mateos I."/>
            <person name="Piednoel M."/>
            <person name="Hagmann J."/>
            <person name="Chen-Min-Tao R."/>
            <person name="Iglesias-Fernandez R."/>
            <person name="Schuster S.C."/>
            <person name="Alonso-Blanco C."/>
            <person name="Roudier F."/>
            <person name="Carbonero P."/>
            <person name="Paz-Ares J."/>
            <person name="Davis S.J."/>
            <person name="Pecinka A."/>
            <person name="Quesneville H."/>
            <person name="Colot V."/>
            <person name="Lysak M.A."/>
            <person name="Weigel D."/>
            <person name="Coupland G."/>
            <person name="Schneeberger K."/>
        </authorList>
    </citation>
    <scope>NUCLEOTIDE SEQUENCE [LARGE SCALE GENOMIC DNA]</scope>
    <source>
        <strain evidence="4">cv. Pajares</strain>
    </source>
</reference>
<name>A0A087FX67_ARAAL</name>
<dbReference type="EMBL" id="KL991183">
    <property type="protein sequence ID" value="KFK22219.1"/>
    <property type="molecule type" value="Genomic_DNA"/>
</dbReference>
<gene>
    <name evidence="3" type="ORF">AALP_AAs67262U000100</name>
</gene>
<organism evidence="3 4">
    <name type="scientific">Arabis alpina</name>
    <name type="common">Alpine rock-cress</name>
    <dbReference type="NCBI Taxonomy" id="50452"/>
    <lineage>
        <taxon>Eukaryota</taxon>
        <taxon>Viridiplantae</taxon>
        <taxon>Streptophyta</taxon>
        <taxon>Embryophyta</taxon>
        <taxon>Tracheophyta</taxon>
        <taxon>Spermatophyta</taxon>
        <taxon>Magnoliopsida</taxon>
        <taxon>eudicotyledons</taxon>
        <taxon>Gunneridae</taxon>
        <taxon>Pentapetalae</taxon>
        <taxon>rosids</taxon>
        <taxon>malvids</taxon>
        <taxon>Brassicales</taxon>
        <taxon>Brassicaceae</taxon>
        <taxon>Arabideae</taxon>
        <taxon>Arabis</taxon>
    </lineage>
</organism>
<dbReference type="Gramene" id="KFK22219">
    <property type="protein sequence ID" value="KFK22219"/>
    <property type="gene ID" value="AALP_AAs67262U000100"/>
</dbReference>
<proteinExistence type="predicted"/>
<evidence type="ECO:0000259" key="2">
    <source>
        <dbReference type="Pfam" id="PF03078"/>
    </source>
</evidence>
<feature type="domain" description="Arabidopsis retrotransposon Orf1 C-terminal" evidence="2">
    <location>
        <begin position="10"/>
        <end position="94"/>
    </location>
</feature>
<dbReference type="InterPro" id="IPR004312">
    <property type="entry name" value="ATHILA_Orf1_C"/>
</dbReference>
<feature type="compositionally biased region" description="Acidic residues" evidence="1">
    <location>
        <begin position="109"/>
        <end position="121"/>
    </location>
</feature>
<accession>A0A087FX67</accession>
<feature type="compositionally biased region" description="Low complexity" evidence="1">
    <location>
        <begin position="146"/>
        <end position="162"/>
    </location>
</feature>
<evidence type="ECO:0000313" key="4">
    <source>
        <dbReference type="Proteomes" id="UP000029120"/>
    </source>
</evidence>
<keyword evidence="4" id="KW-1185">Reference proteome</keyword>
<evidence type="ECO:0000313" key="3">
    <source>
        <dbReference type="EMBL" id="KFK22219.1"/>
    </source>
</evidence>
<sequence>MGSPLENVSNEKYKRLTKGIRTVWTHDEREFFETLKNHGVPTTRYANRRLLDKMRMLEAFDEAMVDMGMEIFSTMEEHTYITPTYEFLATWVGKFNRRFKKTQGKDYVSDEDTPTPPDETDPSMLAIVRHSFHDDTRRDHGGDGGASSSAARHSMSSIPTRR</sequence>
<dbReference type="AlphaFoldDB" id="A0A087FX67"/>
<feature type="compositionally biased region" description="Basic and acidic residues" evidence="1">
    <location>
        <begin position="131"/>
        <end position="142"/>
    </location>
</feature>
<evidence type="ECO:0000256" key="1">
    <source>
        <dbReference type="SAM" id="MobiDB-lite"/>
    </source>
</evidence>
<dbReference type="Proteomes" id="UP000029120">
    <property type="component" value="Unassembled WGS sequence"/>
</dbReference>
<feature type="region of interest" description="Disordered" evidence="1">
    <location>
        <begin position="103"/>
        <end position="162"/>
    </location>
</feature>
<protein>
    <recommendedName>
        <fullName evidence="2">Arabidopsis retrotransposon Orf1 C-terminal domain-containing protein</fullName>
    </recommendedName>
</protein>
<dbReference type="Pfam" id="PF03078">
    <property type="entry name" value="ATHILA"/>
    <property type="match status" value="1"/>
</dbReference>